<dbReference type="PANTHER" id="PTHR32114">
    <property type="entry name" value="ABC TRANSPORTER ABCH.3"/>
    <property type="match status" value="1"/>
</dbReference>
<keyword evidence="8" id="KW-1185">Reference proteome</keyword>
<evidence type="ECO:0000259" key="6">
    <source>
        <dbReference type="Pfam" id="PF13476"/>
    </source>
</evidence>
<dbReference type="Gene3D" id="1.10.287.1490">
    <property type="match status" value="1"/>
</dbReference>
<keyword evidence="7" id="KW-0540">Nuclease</keyword>
<evidence type="ECO:0000256" key="4">
    <source>
        <dbReference type="SAM" id="Coils"/>
    </source>
</evidence>
<dbReference type="GO" id="GO:0004527">
    <property type="term" value="F:exonuclease activity"/>
    <property type="evidence" value="ECO:0007669"/>
    <property type="project" value="UniProtKB-KW"/>
</dbReference>
<keyword evidence="7" id="KW-0378">Hydrolase</keyword>
<evidence type="ECO:0000256" key="5">
    <source>
        <dbReference type="SAM" id="MobiDB-lite"/>
    </source>
</evidence>
<evidence type="ECO:0000313" key="8">
    <source>
        <dbReference type="Proteomes" id="UP001549167"/>
    </source>
</evidence>
<comment type="subunit">
    <text evidence="2">Heterodimer of SbcC and SbcD.</text>
</comment>
<dbReference type="PANTHER" id="PTHR32114:SF2">
    <property type="entry name" value="ABC TRANSPORTER ABCH.3"/>
    <property type="match status" value="1"/>
</dbReference>
<dbReference type="Pfam" id="PF13476">
    <property type="entry name" value="AAA_23"/>
    <property type="match status" value="1"/>
</dbReference>
<reference evidence="7 8" key="1">
    <citation type="submission" date="2024-06" db="EMBL/GenBank/DDBJ databases">
        <title>Genomic Encyclopedia of Type Strains, Phase IV (KMG-IV): sequencing the most valuable type-strain genomes for metagenomic binning, comparative biology and taxonomic classification.</title>
        <authorList>
            <person name="Goeker M."/>
        </authorList>
    </citation>
    <scope>NUCLEOTIDE SEQUENCE [LARGE SCALE GENOMIC DNA]</scope>
    <source>
        <strain evidence="7 8">DSM 23520</strain>
    </source>
</reference>
<feature type="domain" description="Rad50/SbcC-type AAA" evidence="6">
    <location>
        <begin position="5"/>
        <end position="216"/>
    </location>
</feature>
<feature type="region of interest" description="Disordered" evidence="5">
    <location>
        <begin position="412"/>
        <end position="432"/>
    </location>
</feature>
<keyword evidence="4" id="KW-0175">Coiled coil</keyword>
<dbReference type="RefSeq" id="WP_354221193.1">
    <property type="nucleotide sequence ID" value="NZ_JBEPMX010000012.1"/>
</dbReference>
<evidence type="ECO:0000256" key="3">
    <source>
        <dbReference type="ARBA" id="ARBA00013368"/>
    </source>
</evidence>
<organism evidence="7 8">
    <name type="scientific">Alkalibacillus flavidus</name>
    <dbReference type="NCBI Taxonomy" id="546021"/>
    <lineage>
        <taxon>Bacteria</taxon>
        <taxon>Bacillati</taxon>
        <taxon>Bacillota</taxon>
        <taxon>Bacilli</taxon>
        <taxon>Bacillales</taxon>
        <taxon>Bacillaceae</taxon>
        <taxon>Alkalibacillus</taxon>
    </lineage>
</organism>
<evidence type="ECO:0000256" key="2">
    <source>
        <dbReference type="ARBA" id="ARBA00011322"/>
    </source>
</evidence>
<gene>
    <name evidence="7" type="ORF">ABID56_002259</name>
</gene>
<dbReference type="Gene3D" id="3.40.50.300">
    <property type="entry name" value="P-loop containing nucleotide triphosphate hydrolases"/>
    <property type="match status" value="2"/>
</dbReference>
<dbReference type="EMBL" id="JBEPMX010000012">
    <property type="protein sequence ID" value="MET3684133.1"/>
    <property type="molecule type" value="Genomic_DNA"/>
</dbReference>
<feature type="coiled-coil region" evidence="4">
    <location>
        <begin position="184"/>
        <end position="211"/>
    </location>
</feature>
<dbReference type="SUPFAM" id="SSF52540">
    <property type="entry name" value="P-loop containing nucleoside triphosphate hydrolases"/>
    <property type="match status" value="2"/>
</dbReference>
<keyword evidence="7" id="KW-0269">Exonuclease</keyword>
<sequence>MRPLKLTLTAFGPYREQEVVDFQQLKHHRLFVVSGKTGAGKTTIFDGISYALYGSASGEDRDQELSLRSDFADDHLHTSVELLFEINGERYRVFRQMAHVKQGNKTATGGRTELFRVTSSGEVPSVDRQTKSDVDDKLRAIVGLTQDQFRQIVMLPQGEFRKLLTSNTENKEAILRRIFQTVPYHQLIDQLKEKRQRAKQESDQALTLRDQYIQAIHNKLPLRDDSTLQHVLNQEQYNVNQVLNGLSEERVFYEQQSHELNEQKRRLQDDVEKRTTHIQRAKTIQEQRQNLKEKQERLETLKAEQETVNQKESELHEAERAAAIEPYEQQYNDLLREVKEQQQALDTLSSKRKRAHEQLNQALAAYEAEQNRESTRQQLHDQLSRLQDIYPKVKQLKDQETALNRLQTELKQTDKRRKQLGAEVDHKQRQMNASKAELEQLDQATDDYAALVEKRQMKREHYQIVKEYVQQYQALQEQEQLLQQEKNTYEKEKSQLDHLESSWLNNQASLLASHLHDGEACPVCGSVEHPNKQTVTVDAPTKEVLEEARQQANQAYGRVSRREGQLQSIEQAMQSAEQRVLEIGESTAQPEETLERIYQEGLKLKQQVEEKERQQAALKQLKQSVKTEEEALQQLLKEQEQLEQTYQSINTRVQTEERAYHDLLNDIPEDVRQLEQLETKINRLTQKKERMKQAWEQAQTAYQQAQKDVTTVDTQWQETQTHLKERISKQQHAYETYQQQCLEAGFSDEEHYNQAKRSNEVRDQLRQDIESYRQEVSVLTEQVKELNETLANETEEDIAKLEQQLAETKSSLEQLSKEYDAHVRLRDTIDDLKYQLEANQHDIAAKEKQLGRYTDLHDLVRGQNDLKLSLERYLQIDYLNQIIEAANIRLRHLSNGQFYLVRSQRQESHGRQSGLGLDVFDVYTGQERDVKTMSGGEKFNASLCLALGMSDVIQSYQGGVSIETMFIDEGFGSLDDESLNKAIDTLIDLQKSGRMIGVISHVEALKSAIPAVLNVSKTPDGLSQTHFVVD</sequence>
<protein>
    <recommendedName>
        <fullName evidence="3">Nuclease SbcCD subunit C</fullName>
    </recommendedName>
</protein>
<dbReference type="InterPro" id="IPR027417">
    <property type="entry name" value="P-loop_NTPase"/>
</dbReference>
<feature type="coiled-coil region" evidence="4">
    <location>
        <begin position="542"/>
        <end position="708"/>
    </location>
</feature>
<dbReference type="InterPro" id="IPR038729">
    <property type="entry name" value="Rad50/SbcC_AAA"/>
</dbReference>
<dbReference type="Pfam" id="PF13558">
    <property type="entry name" value="SbcC_Walker_B"/>
    <property type="match status" value="1"/>
</dbReference>
<accession>A0ABV2KX32</accession>
<feature type="coiled-coil region" evidence="4">
    <location>
        <begin position="755"/>
        <end position="849"/>
    </location>
</feature>
<proteinExistence type="inferred from homology"/>
<comment type="caution">
    <text evidence="7">The sequence shown here is derived from an EMBL/GenBank/DDBJ whole genome shotgun (WGS) entry which is preliminary data.</text>
</comment>
<name>A0ABV2KX32_9BACI</name>
<comment type="similarity">
    <text evidence="1">Belongs to the SMC family. SbcC subfamily.</text>
</comment>
<dbReference type="Proteomes" id="UP001549167">
    <property type="component" value="Unassembled WGS sequence"/>
</dbReference>
<evidence type="ECO:0000313" key="7">
    <source>
        <dbReference type="EMBL" id="MET3684133.1"/>
    </source>
</evidence>
<evidence type="ECO:0000256" key="1">
    <source>
        <dbReference type="ARBA" id="ARBA00006930"/>
    </source>
</evidence>